<accession>A0ABY2V743</accession>
<organism evidence="7 8">
    <name type="scientific">Aliarcobacter cibarius</name>
    <dbReference type="NCBI Taxonomy" id="255507"/>
    <lineage>
        <taxon>Bacteria</taxon>
        <taxon>Pseudomonadati</taxon>
        <taxon>Campylobacterota</taxon>
        <taxon>Epsilonproteobacteria</taxon>
        <taxon>Campylobacterales</taxon>
        <taxon>Arcobacteraceae</taxon>
        <taxon>Aliarcobacter</taxon>
    </lineage>
</organism>
<dbReference type="Gene3D" id="3.10.290.10">
    <property type="entry name" value="RNA-binding S4 domain"/>
    <property type="match status" value="1"/>
</dbReference>
<comment type="similarity">
    <text evidence="1 5">Belongs to the pseudouridine synthase RsuA family.</text>
</comment>
<evidence type="ECO:0000256" key="3">
    <source>
        <dbReference type="ARBA" id="ARBA00023235"/>
    </source>
</evidence>
<comment type="caution">
    <text evidence="7">The sequence shown here is derived from an EMBL/GenBank/DDBJ whole genome shotgun (WGS) entry which is preliminary data.</text>
</comment>
<dbReference type="InterPro" id="IPR018496">
    <property type="entry name" value="PsdUridine_synth_RsuA/RluB_CS"/>
</dbReference>
<dbReference type="PROSITE" id="PS01149">
    <property type="entry name" value="PSI_RSU"/>
    <property type="match status" value="1"/>
</dbReference>
<protein>
    <recommendedName>
        <fullName evidence="5">Pseudouridine synthase</fullName>
        <ecNumber evidence="5">5.4.99.-</ecNumber>
    </recommendedName>
</protein>
<evidence type="ECO:0000313" key="8">
    <source>
        <dbReference type="Proteomes" id="UP000305417"/>
    </source>
</evidence>
<dbReference type="Gene3D" id="3.30.70.1560">
    <property type="entry name" value="Alpha-L RNA-binding motif"/>
    <property type="match status" value="1"/>
</dbReference>
<evidence type="ECO:0000259" key="6">
    <source>
        <dbReference type="SMART" id="SM00363"/>
    </source>
</evidence>
<dbReference type="PANTHER" id="PTHR47683">
    <property type="entry name" value="PSEUDOURIDINE SYNTHASE FAMILY PROTEIN-RELATED"/>
    <property type="match status" value="1"/>
</dbReference>
<dbReference type="Proteomes" id="UP000305417">
    <property type="component" value="Unassembled WGS sequence"/>
</dbReference>
<dbReference type="Pfam" id="PF00849">
    <property type="entry name" value="PseudoU_synth_2"/>
    <property type="match status" value="1"/>
</dbReference>
<dbReference type="InterPro" id="IPR020103">
    <property type="entry name" value="PsdUridine_synth_cat_dom_sf"/>
</dbReference>
<dbReference type="PANTHER" id="PTHR47683:SF4">
    <property type="entry name" value="PSEUDOURIDINE SYNTHASE"/>
    <property type="match status" value="1"/>
</dbReference>
<dbReference type="InterPro" id="IPR020094">
    <property type="entry name" value="TruA/RsuA/RluB/E/F_N"/>
</dbReference>
<dbReference type="CDD" id="cd00165">
    <property type="entry name" value="S4"/>
    <property type="match status" value="1"/>
</dbReference>
<dbReference type="PROSITE" id="PS50889">
    <property type="entry name" value="S4"/>
    <property type="match status" value="1"/>
</dbReference>
<dbReference type="InterPro" id="IPR002942">
    <property type="entry name" value="S4_RNA-bd"/>
</dbReference>
<gene>
    <name evidence="7" type="ORF">FE247_11025</name>
</gene>
<proteinExistence type="inferred from homology"/>
<dbReference type="InterPro" id="IPR036986">
    <property type="entry name" value="S4_RNA-bd_sf"/>
</dbReference>
<dbReference type="SUPFAM" id="SSF55174">
    <property type="entry name" value="Alpha-L RNA-binding motif"/>
    <property type="match status" value="1"/>
</dbReference>
<keyword evidence="3 5" id="KW-0413">Isomerase</keyword>
<dbReference type="EC" id="5.4.99.-" evidence="5"/>
<feature type="domain" description="RNA-binding S4" evidence="6">
    <location>
        <begin position="15"/>
        <end position="80"/>
    </location>
</feature>
<keyword evidence="2 4" id="KW-0694">RNA-binding</keyword>
<dbReference type="InterPro" id="IPR042092">
    <property type="entry name" value="PsdUridine_s_RsuA/RluB/E/F_cat"/>
</dbReference>
<reference evidence="7 8" key="1">
    <citation type="submission" date="2019-05" db="EMBL/GenBank/DDBJ databases">
        <title>Arcobacter cibarius and Arcobacter thereius providing challenges in identification an antibiotic susceptibility and Quinolone resistance.</title>
        <authorList>
            <person name="Busch A."/>
            <person name="Hanel I."/>
            <person name="Hotzel H."/>
            <person name="Tomaso H."/>
        </authorList>
    </citation>
    <scope>NUCLEOTIDE SEQUENCE [LARGE SCALE GENOMIC DNA]</scope>
    <source>
        <strain evidence="7 8">16CS0831-2</strain>
    </source>
</reference>
<dbReference type="InterPro" id="IPR050343">
    <property type="entry name" value="RsuA_PseudoU_synthase"/>
</dbReference>
<dbReference type="Gene3D" id="3.30.70.580">
    <property type="entry name" value="Pseudouridine synthase I, catalytic domain, N-terminal subdomain"/>
    <property type="match status" value="1"/>
</dbReference>
<evidence type="ECO:0000256" key="2">
    <source>
        <dbReference type="ARBA" id="ARBA00022884"/>
    </source>
</evidence>
<dbReference type="InterPro" id="IPR006145">
    <property type="entry name" value="PsdUridine_synth_RsuA/RluA"/>
</dbReference>
<dbReference type="SMART" id="SM00363">
    <property type="entry name" value="S4"/>
    <property type="match status" value="1"/>
</dbReference>
<dbReference type="SUPFAM" id="SSF55120">
    <property type="entry name" value="Pseudouridine synthase"/>
    <property type="match status" value="1"/>
</dbReference>
<evidence type="ECO:0000256" key="4">
    <source>
        <dbReference type="PROSITE-ProRule" id="PRU00182"/>
    </source>
</evidence>
<dbReference type="InterPro" id="IPR000748">
    <property type="entry name" value="PsdUridine_synth_RsuA/RluB/E/F"/>
</dbReference>
<evidence type="ECO:0000256" key="1">
    <source>
        <dbReference type="ARBA" id="ARBA00008348"/>
    </source>
</evidence>
<dbReference type="NCBIfam" id="TIGR00093">
    <property type="entry name" value="pseudouridine synthase"/>
    <property type="match status" value="1"/>
</dbReference>
<evidence type="ECO:0000313" key="7">
    <source>
        <dbReference type="EMBL" id="TLS95442.1"/>
    </source>
</evidence>
<sequence length="240" mass="27481">MLISKLLKRIRIFMKRLDAFLSSLGYCSRSEARLFLRLNTVLVKNERVFNPSTKVNHCDVLINSEPLDAEKLVIILNKPSGYICSHNDAGKLIYSLLPLRYQNRNPKISTIGRLDIDTTGAILLTDDGELNHKLTSPKKDVKKIYEVTLQNPLKGDEKELFFSGEVILNGEDKPLKPAFLKQINSNLVHLEIVEGKYHQVKRMFAYTGNKVIKLHRLEFAGFRVDDLKDGEFKILENDKI</sequence>
<dbReference type="EMBL" id="VBUC01000047">
    <property type="protein sequence ID" value="TLS95442.1"/>
    <property type="molecule type" value="Genomic_DNA"/>
</dbReference>
<dbReference type="Pfam" id="PF01479">
    <property type="entry name" value="S4"/>
    <property type="match status" value="1"/>
</dbReference>
<evidence type="ECO:0000256" key="5">
    <source>
        <dbReference type="RuleBase" id="RU003887"/>
    </source>
</evidence>
<name>A0ABY2V743_9BACT</name>
<keyword evidence="8" id="KW-1185">Reference proteome</keyword>